<gene>
    <name evidence="1" type="ORF">CA13_32400</name>
</gene>
<evidence type="ECO:0000313" key="1">
    <source>
        <dbReference type="EMBL" id="TWT81787.1"/>
    </source>
</evidence>
<sequence>MALQTKPLALRRLLVVSIVTVIAIGCQSARPCCDPNLVPRELNERTGATARDSSTSVFAESLFEDRFVV</sequence>
<organism evidence="1 2">
    <name type="scientific">Novipirellula herctigrandis</name>
    <dbReference type="NCBI Taxonomy" id="2527986"/>
    <lineage>
        <taxon>Bacteria</taxon>
        <taxon>Pseudomonadati</taxon>
        <taxon>Planctomycetota</taxon>
        <taxon>Planctomycetia</taxon>
        <taxon>Pirellulales</taxon>
        <taxon>Pirellulaceae</taxon>
        <taxon>Novipirellula</taxon>
    </lineage>
</organism>
<name>A0A5C5Z466_9BACT</name>
<reference evidence="1 2" key="1">
    <citation type="submission" date="2019-02" db="EMBL/GenBank/DDBJ databases">
        <title>Deep-cultivation of Planctomycetes and their phenomic and genomic characterization uncovers novel biology.</title>
        <authorList>
            <person name="Wiegand S."/>
            <person name="Jogler M."/>
            <person name="Boedeker C."/>
            <person name="Pinto D."/>
            <person name="Vollmers J."/>
            <person name="Rivas-Marin E."/>
            <person name="Kohn T."/>
            <person name="Peeters S.H."/>
            <person name="Heuer A."/>
            <person name="Rast P."/>
            <person name="Oberbeckmann S."/>
            <person name="Bunk B."/>
            <person name="Jeske O."/>
            <person name="Meyerdierks A."/>
            <person name="Storesund J.E."/>
            <person name="Kallscheuer N."/>
            <person name="Luecker S."/>
            <person name="Lage O.M."/>
            <person name="Pohl T."/>
            <person name="Merkel B.J."/>
            <person name="Hornburger P."/>
            <person name="Mueller R.-W."/>
            <person name="Bruemmer F."/>
            <person name="Labrenz M."/>
            <person name="Spormann A.M."/>
            <person name="Op Den Camp H."/>
            <person name="Overmann J."/>
            <person name="Amann R."/>
            <person name="Jetten M.S.M."/>
            <person name="Mascher T."/>
            <person name="Medema M.H."/>
            <person name="Devos D.P."/>
            <person name="Kaster A.-K."/>
            <person name="Ovreas L."/>
            <person name="Rohde M."/>
            <person name="Galperin M.Y."/>
            <person name="Jogler C."/>
        </authorList>
    </citation>
    <scope>NUCLEOTIDE SEQUENCE [LARGE SCALE GENOMIC DNA]</scope>
    <source>
        <strain evidence="1 2">CA13</strain>
    </source>
</reference>
<dbReference type="EMBL" id="SJPJ01000001">
    <property type="protein sequence ID" value="TWT81787.1"/>
    <property type="molecule type" value="Genomic_DNA"/>
</dbReference>
<evidence type="ECO:0000313" key="2">
    <source>
        <dbReference type="Proteomes" id="UP000315010"/>
    </source>
</evidence>
<accession>A0A5C5Z466</accession>
<keyword evidence="2" id="KW-1185">Reference proteome</keyword>
<dbReference type="RefSeq" id="WP_419195183.1">
    <property type="nucleotide sequence ID" value="NZ_SJPJ01000001.1"/>
</dbReference>
<protein>
    <submittedName>
        <fullName evidence="1">Uncharacterized protein</fullName>
    </submittedName>
</protein>
<proteinExistence type="predicted"/>
<dbReference type="PROSITE" id="PS51257">
    <property type="entry name" value="PROKAR_LIPOPROTEIN"/>
    <property type="match status" value="1"/>
</dbReference>
<dbReference type="AlphaFoldDB" id="A0A5C5Z466"/>
<dbReference type="Proteomes" id="UP000315010">
    <property type="component" value="Unassembled WGS sequence"/>
</dbReference>
<comment type="caution">
    <text evidence="1">The sequence shown here is derived from an EMBL/GenBank/DDBJ whole genome shotgun (WGS) entry which is preliminary data.</text>
</comment>